<accession>A0A5M5M1E3</accession>
<dbReference type="GO" id="GO:0009279">
    <property type="term" value="C:cell outer membrane"/>
    <property type="evidence" value="ECO:0007669"/>
    <property type="project" value="UniProtKB-SubCell"/>
</dbReference>
<name>A0A5M5M1E3_BACOV</name>
<feature type="domain" description="RagB/SusD" evidence="6">
    <location>
        <begin position="323"/>
        <end position="624"/>
    </location>
</feature>
<keyword evidence="5" id="KW-0998">Cell outer membrane</keyword>
<dbReference type="InterPro" id="IPR011990">
    <property type="entry name" value="TPR-like_helical_dom_sf"/>
</dbReference>
<evidence type="ECO:0000256" key="1">
    <source>
        <dbReference type="ARBA" id="ARBA00004442"/>
    </source>
</evidence>
<evidence type="ECO:0000256" key="3">
    <source>
        <dbReference type="ARBA" id="ARBA00022729"/>
    </source>
</evidence>
<evidence type="ECO:0000313" key="9">
    <source>
        <dbReference type="Proteomes" id="UP000478493"/>
    </source>
</evidence>
<dbReference type="Gene3D" id="1.25.40.390">
    <property type="match status" value="1"/>
</dbReference>
<sequence length="624" mass="70408">MRKIFNIGILAVIFAFTSCNDVLDKAPLDLTTEDMVWSDAGMAQAYLNRIWYATGRFDYQNETWFSLYAGPLTPGTDIVSDNPYCRWNRNGSVVRNDVGWTENTNNGLFDNFIDIRRANIAIDKLTKGCGFKKEIEDDMLGQAYFGKGLIYVTRAKSFGGYPIIDRTLTIDDELSLPRASIKETFDYGIELLEKAAGLLNVSSPSGRPNKGAAYALLSEAYLNAAAYIKYAMINNEQSTVDLTPYLDGVISSVNRLEALGKYQMETAGSDWGKQFSDLAYAAGSPKEIILAQFTPPGLYPLSNDKMVEINCYLPTMVTDNLKSDIINNYDGNPYPGFTPSSGWQSIAPNPAVVEESFYIVDLDGKARRWEESQKFAKYVELQADGTRKLNAQAVSSRFTDISALMYENRDKRFYETVAYDGGTYFGNSFDSRRGGNMHPESFKASNNSYGSVTGYLFVKSVPQTQSWTSTDLSGFHRNCLRLSKAYLNTAEAYLLKEDWTNARGYINKTRITHGGLPALASESGDELWKIYLDERNAELMLENDRYYTLLRYGIHKLNAEVVDQLNRGYMQKLDIASDGSSYQYVGLPFESEANRMVFSRYRYLYPVAKVYIDANPNYKQNPRY</sequence>
<evidence type="ECO:0000259" key="7">
    <source>
        <dbReference type="Pfam" id="PF14322"/>
    </source>
</evidence>
<feature type="domain" description="SusD-like N-terminal" evidence="7">
    <location>
        <begin position="92"/>
        <end position="222"/>
    </location>
</feature>
<evidence type="ECO:0000256" key="5">
    <source>
        <dbReference type="ARBA" id="ARBA00023237"/>
    </source>
</evidence>
<organism evidence="8 9">
    <name type="scientific">Bacteroides ovatus</name>
    <dbReference type="NCBI Taxonomy" id="28116"/>
    <lineage>
        <taxon>Bacteria</taxon>
        <taxon>Pseudomonadati</taxon>
        <taxon>Bacteroidota</taxon>
        <taxon>Bacteroidia</taxon>
        <taxon>Bacteroidales</taxon>
        <taxon>Bacteroidaceae</taxon>
        <taxon>Bacteroides</taxon>
    </lineage>
</organism>
<dbReference type="InterPro" id="IPR033985">
    <property type="entry name" value="SusD-like_N"/>
</dbReference>
<evidence type="ECO:0000259" key="6">
    <source>
        <dbReference type="Pfam" id="PF07980"/>
    </source>
</evidence>
<dbReference type="PROSITE" id="PS51257">
    <property type="entry name" value="PROKAR_LIPOPROTEIN"/>
    <property type="match status" value="1"/>
</dbReference>
<dbReference type="Pfam" id="PF14322">
    <property type="entry name" value="SusD-like_3"/>
    <property type="match status" value="1"/>
</dbReference>
<evidence type="ECO:0000313" key="8">
    <source>
        <dbReference type="EMBL" id="KAA4530807.1"/>
    </source>
</evidence>
<comment type="caution">
    <text evidence="8">The sequence shown here is derived from an EMBL/GenBank/DDBJ whole genome shotgun (WGS) entry which is preliminary data.</text>
</comment>
<gene>
    <name evidence="8" type="ORF">F3B85_20665</name>
</gene>
<keyword evidence="4" id="KW-0472">Membrane</keyword>
<dbReference type="InterPro" id="IPR012944">
    <property type="entry name" value="SusD_RagB_dom"/>
</dbReference>
<dbReference type="SUPFAM" id="SSF48452">
    <property type="entry name" value="TPR-like"/>
    <property type="match status" value="1"/>
</dbReference>
<comment type="subcellular location">
    <subcellularLocation>
        <location evidence="1">Cell outer membrane</location>
    </subcellularLocation>
</comment>
<dbReference type="RefSeq" id="WP_118032119.1">
    <property type="nucleotide sequence ID" value="NZ_CAKJZH010000002.1"/>
</dbReference>
<reference evidence="8 9" key="1">
    <citation type="journal article" date="2019" name="Nat. Med.">
        <title>A library of human gut bacterial isolates paired with longitudinal multiomics data enables mechanistic microbiome research.</title>
        <authorList>
            <person name="Poyet M."/>
            <person name="Groussin M."/>
            <person name="Gibbons S.M."/>
            <person name="Avila-Pacheco J."/>
            <person name="Jiang X."/>
            <person name="Kearney S.M."/>
            <person name="Perrotta A.R."/>
            <person name="Berdy B."/>
            <person name="Zhao S."/>
            <person name="Lieberman T.D."/>
            <person name="Swanson P.K."/>
            <person name="Smith M."/>
            <person name="Roesemann S."/>
            <person name="Alexander J.E."/>
            <person name="Rich S.A."/>
            <person name="Livny J."/>
            <person name="Vlamakis H."/>
            <person name="Clish C."/>
            <person name="Bullock K."/>
            <person name="Deik A."/>
            <person name="Scott J."/>
            <person name="Pierce K.A."/>
            <person name="Xavier R.J."/>
            <person name="Alm E.J."/>
        </authorList>
    </citation>
    <scope>NUCLEOTIDE SEQUENCE [LARGE SCALE GENOMIC DNA]</scope>
    <source>
        <strain evidence="8 9">BIOML-A41</strain>
    </source>
</reference>
<proteinExistence type="inferred from homology"/>
<evidence type="ECO:0000256" key="4">
    <source>
        <dbReference type="ARBA" id="ARBA00023136"/>
    </source>
</evidence>
<dbReference type="EMBL" id="VWGP01000018">
    <property type="protein sequence ID" value="KAA4530807.1"/>
    <property type="molecule type" value="Genomic_DNA"/>
</dbReference>
<evidence type="ECO:0000256" key="2">
    <source>
        <dbReference type="ARBA" id="ARBA00006275"/>
    </source>
</evidence>
<comment type="similarity">
    <text evidence="2">Belongs to the SusD family.</text>
</comment>
<dbReference type="Proteomes" id="UP000478493">
    <property type="component" value="Unassembled WGS sequence"/>
</dbReference>
<dbReference type="Pfam" id="PF07980">
    <property type="entry name" value="SusD_RagB"/>
    <property type="match status" value="1"/>
</dbReference>
<keyword evidence="3" id="KW-0732">Signal</keyword>
<protein>
    <submittedName>
        <fullName evidence="8">RagB/SusD family nutrient uptake outer membrane protein</fullName>
    </submittedName>
</protein>
<dbReference type="AlphaFoldDB" id="A0A5M5M1E3"/>